<dbReference type="SMART" id="SM00065">
    <property type="entry name" value="GAF"/>
    <property type="match status" value="1"/>
</dbReference>
<feature type="domain" description="GGDEF" evidence="1">
    <location>
        <begin position="194"/>
        <end position="322"/>
    </location>
</feature>
<reference evidence="2 3" key="1">
    <citation type="submission" date="2017-03" db="EMBL/GenBank/DDBJ databases">
        <title>Genome sequencing of Shewanella japonica KCTC 22435.</title>
        <authorList>
            <person name="Kim K.M."/>
        </authorList>
    </citation>
    <scope>NUCLEOTIDE SEQUENCE [LARGE SCALE GENOMIC DNA]</scope>
    <source>
        <strain evidence="2 3">KCTC 22435</strain>
    </source>
</reference>
<accession>A0ABM6JIW4</accession>
<evidence type="ECO:0000259" key="1">
    <source>
        <dbReference type="PROSITE" id="PS50887"/>
    </source>
</evidence>
<dbReference type="CDD" id="cd01949">
    <property type="entry name" value="GGDEF"/>
    <property type="match status" value="1"/>
</dbReference>
<dbReference type="NCBIfam" id="TIGR00254">
    <property type="entry name" value="GGDEF"/>
    <property type="match status" value="1"/>
</dbReference>
<dbReference type="SMART" id="SM00267">
    <property type="entry name" value="GGDEF"/>
    <property type="match status" value="1"/>
</dbReference>
<dbReference type="PANTHER" id="PTHR43102:SF2">
    <property type="entry name" value="GAF DOMAIN-CONTAINING PROTEIN"/>
    <property type="match status" value="1"/>
</dbReference>
<name>A0ABM6JIW4_9GAMM</name>
<dbReference type="Gene3D" id="3.30.70.270">
    <property type="match status" value="1"/>
</dbReference>
<evidence type="ECO:0000313" key="2">
    <source>
        <dbReference type="EMBL" id="ARD21093.1"/>
    </source>
</evidence>
<dbReference type="PANTHER" id="PTHR43102">
    <property type="entry name" value="SLR1143 PROTEIN"/>
    <property type="match status" value="1"/>
</dbReference>
<dbReference type="InterPro" id="IPR029787">
    <property type="entry name" value="Nucleotide_cyclase"/>
</dbReference>
<dbReference type="SUPFAM" id="SSF55073">
    <property type="entry name" value="Nucleotide cyclase"/>
    <property type="match status" value="1"/>
</dbReference>
<dbReference type="InterPro" id="IPR003018">
    <property type="entry name" value="GAF"/>
</dbReference>
<dbReference type="InterPro" id="IPR000160">
    <property type="entry name" value="GGDEF_dom"/>
</dbReference>
<dbReference type="RefSeq" id="WP_080914925.1">
    <property type="nucleotide sequence ID" value="NZ_CP020472.1"/>
</dbReference>
<dbReference type="InterPro" id="IPR043128">
    <property type="entry name" value="Rev_trsase/Diguanyl_cyclase"/>
</dbReference>
<dbReference type="InterPro" id="IPR029016">
    <property type="entry name" value="GAF-like_dom_sf"/>
</dbReference>
<proteinExistence type="predicted"/>
<sequence>MLTAPIPENDAARLATLRNLNVLDTAAEERFDRITRLAKRLFSVSICLVSLIDENRQWFKSCQGLVANETPRDISFCGHAIQYSEAFVITDASKDARFSDNPLVTQAPHIRFYAGHPLTMPNGMRVGTLCIIDDKPKELDKDEMLALQDLAEMVVSELISIQQTTLDQLTGISNRRGFEVLAKQALSTWDRNHIDSCLVFFDLDYFKEINDNHGHEAGDRALNQFAQLLTSEFRDSDVIARFGGDEFLVLFSECSKGQVDVVLARFQTALNAHNSQSEDVFELAYSVGVATRHANQKLDIAEYLEIADREMYQVKSKHHQQR</sequence>
<protein>
    <submittedName>
        <fullName evidence="2">GGDEF domain-containing protein</fullName>
    </submittedName>
</protein>
<dbReference type="Pfam" id="PF01590">
    <property type="entry name" value="GAF"/>
    <property type="match status" value="1"/>
</dbReference>
<gene>
    <name evidence="2" type="ORF">SJ2017_0757</name>
</gene>
<keyword evidence="3" id="KW-1185">Reference proteome</keyword>
<dbReference type="Pfam" id="PF00990">
    <property type="entry name" value="GGDEF"/>
    <property type="match status" value="1"/>
</dbReference>
<dbReference type="PROSITE" id="PS50887">
    <property type="entry name" value="GGDEF"/>
    <property type="match status" value="1"/>
</dbReference>
<organism evidence="2 3">
    <name type="scientific">Shewanella japonica</name>
    <dbReference type="NCBI Taxonomy" id="93973"/>
    <lineage>
        <taxon>Bacteria</taxon>
        <taxon>Pseudomonadati</taxon>
        <taxon>Pseudomonadota</taxon>
        <taxon>Gammaproteobacteria</taxon>
        <taxon>Alteromonadales</taxon>
        <taxon>Shewanellaceae</taxon>
        <taxon>Shewanella</taxon>
    </lineage>
</organism>
<dbReference type="EMBL" id="CP020472">
    <property type="protein sequence ID" value="ARD21093.1"/>
    <property type="molecule type" value="Genomic_DNA"/>
</dbReference>
<dbReference type="SUPFAM" id="SSF55781">
    <property type="entry name" value="GAF domain-like"/>
    <property type="match status" value="1"/>
</dbReference>
<evidence type="ECO:0000313" key="3">
    <source>
        <dbReference type="Proteomes" id="UP000191820"/>
    </source>
</evidence>
<dbReference type="Proteomes" id="UP000191820">
    <property type="component" value="Chromosome"/>
</dbReference>
<dbReference type="Gene3D" id="3.30.450.40">
    <property type="match status" value="1"/>
</dbReference>